<feature type="domain" description="S1 motif" evidence="8">
    <location>
        <begin position="135"/>
        <end position="200"/>
    </location>
</feature>
<dbReference type="FunFam" id="2.40.50.140:FF:000018">
    <property type="entry name" value="30S ribosomal protein S1"/>
    <property type="match status" value="1"/>
</dbReference>
<dbReference type="GO" id="GO:0022627">
    <property type="term" value="C:cytosolic small ribosomal subunit"/>
    <property type="evidence" value="ECO:0007669"/>
    <property type="project" value="TreeGrafter"/>
</dbReference>
<name>A0A517P090_9BACT</name>
<comment type="similarity">
    <text evidence="1 6">Belongs to the bacterial ribosomal protein bS1 family.</text>
</comment>
<evidence type="ECO:0000256" key="1">
    <source>
        <dbReference type="ARBA" id="ARBA00006767"/>
    </source>
</evidence>
<dbReference type="EMBL" id="CP036526">
    <property type="protein sequence ID" value="QDT12793.1"/>
    <property type="molecule type" value="Genomic_DNA"/>
</dbReference>
<evidence type="ECO:0000256" key="6">
    <source>
        <dbReference type="PIRNR" id="PIRNR002111"/>
    </source>
</evidence>
<dbReference type="PIRSF" id="PIRSF002111">
    <property type="entry name" value="RpsA"/>
    <property type="match status" value="1"/>
</dbReference>
<keyword evidence="5 6" id="KW-0687">Ribonucleoprotein</keyword>
<dbReference type="FunFam" id="2.40.50.140:FF:000564">
    <property type="entry name" value="30S ribosomal protein S1"/>
    <property type="match status" value="1"/>
</dbReference>
<comment type="function">
    <text evidence="6">Binds mRNA; thus facilitating recognition of the initiation point. It is needed to translate mRNA with a short Shine-Dalgarno (SD) purine-rich sequence.</text>
</comment>
<dbReference type="InterPro" id="IPR003029">
    <property type="entry name" value="S1_domain"/>
</dbReference>
<dbReference type="Pfam" id="PF00575">
    <property type="entry name" value="S1"/>
    <property type="match status" value="6"/>
</dbReference>
<dbReference type="RefSeq" id="WP_145420631.1">
    <property type="nucleotide sequence ID" value="NZ_CP036526.1"/>
</dbReference>
<dbReference type="SUPFAM" id="SSF50249">
    <property type="entry name" value="Nucleic acid-binding proteins"/>
    <property type="match status" value="6"/>
</dbReference>
<keyword evidence="10" id="KW-1185">Reference proteome</keyword>
<dbReference type="PRINTS" id="PR00681">
    <property type="entry name" value="RIBOSOMALS1"/>
</dbReference>
<evidence type="ECO:0000256" key="5">
    <source>
        <dbReference type="ARBA" id="ARBA00023274"/>
    </source>
</evidence>
<accession>A0A517P090</accession>
<evidence type="ECO:0000256" key="3">
    <source>
        <dbReference type="ARBA" id="ARBA00022884"/>
    </source>
</evidence>
<evidence type="ECO:0000256" key="4">
    <source>
        <dbReference type="ARBA" id="ARBA00022980"/>
    </source>
</evidence>
<dbReference type="Proteomes" id="UP000319817">
    <property type="component" value="Chromosome"/>
</dbReference>
<dbReference type="SMART" id="SM00316">
    <property type="entry name" value="S1"/>
    <property type="match status" value="6"/>
</dbReference>
<evidence type="ECO:0000256" key="2">
    <source>
        <dbReference type="ARBA" id="ARBA00022737"/>
    </source>
</evidence>
<sequence>MVNRNLIRSLEDDDILNELALLAPEEEAEQWLIEAFEAEQQEYAQGRIVDGRIVEINDEWALIDVGFKSEGTVSLNEWGPEEETPKVGDTVKVLIEEMEDELGRADDPYGMISLSKSKAEKIIEWEKIIETIGEGQVVTGTVIRKIKGGLLVDIGVNVFLPGSQVDIRRPGDIGDFIGRVIQAEVLKIDDTRRNIVISRRSLIENQREEDRAYLMKELEVNQVRKGIVKNIADFGAFVDLGGIDGLLHITDMAWERIGHPTEMVSIDQEIEVKVLHIDREKQKIALGMKQKDRNPWENIETKYPVDTTHKGEVVNVMSYGAFVKLEPGIEGLVHISEMSWTKRVNHPSELVEIGAEIDVKILGVDPEGQQLSLGMKQTQKNPWDEVINRYPEGSDVKGKVRNLTNYGAFIELEEGIDGLLHVSDMSWTRKIGHPSELLEKGQELDCRVLSVDEERRRIALGLKQLDNDPWDGDIPDKYQPGQLVKGAVTKITNFGVFIGLEDGLEGLLHISELSDDKIEDPETVVKVGDEIEVKVLRVDTDERKIGLSLKRVEWGEEQEKAAAAAEAAESGVPAQEGDLKGGLGSGEGPLFSAGGGE</sequence>
<evidence type="ECO:0000313" key="9">
    <source>
        <dbReference type="EMBL" id="QDT12793.1"/>
    </source>
</evidence>
<dbReference type="GO" id="GO:0003735">
    <property type="term" value="F:structural constituent of ribosome"/>
    <property type="evidence" value="ECO:0007669"/>
    <property type="project" value="InterPro"/>
</dbReference>
<evidence type="ECO:0000256" key="7">
    <source>
        <dbReference type="SAM" id="MobiDB-lite"/>
    </source>
</evidence>
<dbReference type="InterPro" id="IPR012340">
    <property type="entry name" value="NA-bd_OB-fold"/>
</dbReference>
<feature type="region of interest" description="Disordered" evidence="7">
    <location>
        <begin position="561"/>
        <end position="597"/>
    </location>
</feature>
<gene>
    <name evidence="9" type="primary">rpsA_3</name>
    <name evidence="9" type="ORF">K239x_48050</name>
</gene>
<evidence type="ECO:0000313" key="10">
    <source>
        <dbReference type="Proteomes" id="UP000319817"/>
    </source>
</evidence>
<evidence type="ECO:0000259" key="8">
    <source>
        <dbReference type="PROSITE" id="PS50126"/>
    </source>
</evidence>
<dbReference type="CDD" id="cd05688">
    <property type="entry name" value="S1_RPS1_repeat_ec3"/>
    <property type="match status" value="1"/>
</dbReference>
<dbReference type="AlphaFoldDB" id="A0A517P090"/>
<dbReference type="PROSITE" id="PS50126">
    <property type="entry name" value="S1"/>
    <property type="match status" value="6"/>
</dbReference>
<dbReference type="InterPro" id="IPR035104">
    <property type="entry name" value="Ribosomal_protein_S1-like"/>
</dbReference>
<protein>
    <recommendedName>
        <fullName evidence="6">30S ribosomal protein S1</fullName>
    </recommendedName>
</protein>
<feature type="domain" description="S1 motif" evidence="8">
    <location>
        <begin position="46"/>
        <end position="117"/>
    </location>
</feature>
<feature type="domain" description="S1 motif" evidence="8">
    <location>
        <begin position="393"/>
        <end position="463"/>
    </location>
</feature>
<dbReference type="OrthoDB" id="9804077at2"/>
<dbReference type="FunFam" id="2.40.50.140:FF:000011">
    <property type="entry name" value="30S ribosomal protein S1"/>
    <property type="match status" value="2"/>
</dbReference>
<keyword evidence="2" id="KW-0677">Repeat</keyword>
<proteinExistence type="inferred from homology"/>
<dbReference type="PANTHER" id="PTHR10724:SF7">
    <property type="entry name" value="SMALL RIBOSOMAL SUBUNIT PROTEIN BS1C"/>
    <property type="match status" value="1"/>
</dbReference>
<dbReference type="GO" id="GO:0003729">
    <property type="term" value="F:mRNA binding"/>
    <property type="evidence" value="ECO:0007669"/>
    <property type="project" value="TreeGrafter"/>
</dbReference>
<dbReference type="PANTHER" id="PTHR10724">
    <property type="entry name" value="30S RIBOSOMAL PROTEIN S1"/>
    <property type="match status" value="1"/>
</dbReference>
<dbReference type="InterPro" id="IPR000110">
    <property type="entry name" value="Ribosomal_bS1"/>
</dbReference>
<keyword evidence="3 6" id="KW-0694">RNA-binding</keyword>
<dbReference type="InterPro" id="IPR050437">
    <property type="entry name" value="Ribos_protein_bS1-like"/>
</dbReference>
<reference evidence="9 10" key="1">
    <citation type="submission" date="2019-02" db="EMBL/GenBank/DDBJ databases">
        <title>Deep-cultivation of Planctomycetes and their phenomic and genomic characterization uncovers novel biology.</title>
        <authorList>
            <person name="Wiegand S."/>
            <person name="Jogler M."/>
            <person name="Boedeker C."/>
            <person name="Pinto D."/>
            <person name="Vollmers J."/>
            <person name="Rivas-Marin E."/>
            <person name="Kohn T."/>
            <person name="Peeters S.H."/>
            <person name="Heuer A."/>
            <person name="Rast P."/>
            <person name="Oberbeckmann S."/>
            <person name="Bunk B."/>
            <person name="Jeske O."/>
            <person name="Meyerdierks A."/>
            <person name="Storesund J.E."/>
            <person name="Kallscheuer N."/>
            <person name="Luecker S."/>
            <person name="Lage O.M."/>
            <person name="Pohl T."/>
            <person name="Merkel B.J."/>
            <person name="Hornburger P."/>
            <person name="Mueller R.-W."/>
            <person name="Bruemmer F."/>
            <person name="Labrenz M."/>
            <person name="Spormann A.M."/>
            <person name="Op den Camp H."/>
            <person name="Overmann J."/>
            <person name="Amann R."/>
            <person name="Jetten M.S.M."/>
            <person name="Mascher T."/>
            <person name="Medema M.H."/>
            <person name="Devos D.P."/>
            <person name="Kaster A.-K."/>
            <person name="Ovreas L."/>
            <person name="Rohde M."/>
            <person name="Galperin M.Y."/>
            <person name="Jogler C."/>
        </authorList>
    </citation>
    <scope>NUCLEOTIDE SEQUENCE [LARGE SCALE GENOMIC DNA]</scope>
    <source>
        <strain evidence="9 10">K23_9</strain>
    </source>
</reference>
<feature type="domain" description="S1 motif" evidence="8">
    <location>
        <begin position="221"/>
        <end position="289"/>
    </location>
</feature>
<dbReference type="Gene3D" id="2.40.50.140">
    <property type="entry name" value="Nucleic acid-binding proteins"/>
    <property type="match status" value="6"/>
</dbReference>
<feature type="domain" description="S1 motif" evidence="8">
    <location>
        <begin position="306"/>
        <end position="376"/>
    </location>
</feature>
<organism evidence="9 10">
    <name type="scientific">Stieleria marina</name>
    <dbReference type="NCBI Taxonomy" id="1930275"/>
    <lineage>
        <taxon>Bacteria</taxon>
        <taxon>Pseudomonadati</taxon>
        <taxon>Planctomycetota</taxon>
        <taxon>Planctomycetia</taxon>
        <taxon>Pirellulales</taxon>
        <taxon>Pirellulaceae</taxon>
        <taxon>Stieleria</taxon>
    </lineage>
</organism>
<feature type="compositionally biased region" description="Gly residues" evidence="7">
    <location>
        <begin position="580"/>
        <end position="597"/>
    </location>
</feature>
<dbReference type="GO" id="GO:0006412">
    <property type="term" value="P:translation"/>
    <property type="evidence" value="ECO:0007669"/>
    <property type="project" value="InterPro"/>
</dbReference>
<feature type="domain" description="S1 motif" evidence="8">
    <location>
        <begin position="481"/>
        <end position="550"/>
    </location>
</feature>
<dbReference type="CDD" id="cd04465">
    <property type="entry name" value="S1_RPS1_repeat_ec2_hs2"/>
    <property type="match status" value="1"/>
</dbReference>
<keyword evidence="4 6" id="KW-0689">Ribosomal protein</keyword>